<dbReference type="Pfam" id="PF00620">
    <property type="entry name" value="RhoGAP"/>
    <property type="match status" value="1"/>
</dbReference>
<dbReference type="AlphaFoldDB" id="A0A9N9WSZ3"/>
<evidence type="ECO:0000313" key="6">
    <source>
        <dbReference type="Proteomes" id="UP001153620"/>
    </source>
</evidence>
<feature type="coiled-coil region" evidence="2">
    <location>
        <begin position="357"/>
        <end position="418"/>
    </location>
</feature>
<sequence>MEDSSSPDEHEFPGLYEKNRKNPPEENESNSSENFEKQKKSAKKDKKDKSDKKDRQSYEALGADSEDDNESGGSKLFRSPSKSKKSKTFKFPSAKKTEKREKSVEIKEVIEVKDKKSKEKHKDHKDDKKKDKKDKKEKCKGGSSIDVAFEIGDIQPIFGVSLGLAVERSRCHDGVKIPLVVRNCIDVIQENLQSEQVYKVEGVKARIQHLKKCYNNRDTYNEELDVPTASSLLKAYLQELPEPILTTELITRFEEASALPDVTEQAKELEQLIDQLPKCNQILLAWLMKHFSAVISTESNKLNAQSLAVLLSPILQLSHRLMITLLCHAETLFADVLLQKYVPPIHASTSPNLPETVEDIQLELRKQESLLNQIHSEMNAGFVTKKREEELWETQRIITQLKRKLRTFEKKQDSMQKSMDTDAIEEAIDFTLRRPDDDDQSKRETMTTSDPIVSSDEHKENDTIQTNESSIGETIYIAENGLYMLPKEHPDYHTLIRLQLENQELMSWKQQLQTRISAERAECVKLKRMLETQPQVANNVEHQTSLTADDPEFDRIVEHYIKENALLEQKRILLGREIVEENLALIQLQVDLAMKQIIH</sequence>
<dbReference type="EMBL" id="OU895878">
    <property type="protein sequence ID" value="CAG9804886.1"/>
    <property type="molecule type" value="Genomic_DNA"/>
</dbReference>
<dbReference type="SMART" id="SM00324">
    <property type="entry name" value="RhoGAP"/>
    <property type="match status" value="1"/>
</dbReference>
<dbReference type="GO" id="GO:0005096">
    <property type="term" value="F:GTPase activator activity"/>
    <property type="evidence" value="ECO:0007669"/>
    <property type="project" value="UniProtKB-KW"/>
</dbReference>
<keyword evidence="2" id="KW-0175">Coiled coil</keyword>
<dbReference type="Proteomes" id="UP001153620">
    <property type="component" value="Chromosome 2"/>
</dbReference>
<dbReference type="PANTHER" id="PTHR12783:SF5">
    <property type="entry name" value="RALA-BINDING PROTEIN 1"/>
    <property type="match status" value="1"/>
</dbReference>
<organism evidence="5 6">
    <name type="scientific">Chironomus riparius</name>
    <dbReference type="NCBI Taxonomy" id="315576"/>
    <lineage>
        <taxon>Eukaryota</taxon>
        <taxon>Metazoa</taxon>
        <taxon>Ecdysozoa</taxon>
        <taxon>Arthropoda</taxon>
        <taxon>Hexapoda</taxon>
        <taxon>Insecta</taxon>
        <taxon>Pterygota</taxon>
        <taxon>Neoptera</taxon>
        <taxon>Endopterygota</taxon>
        <taxon>Diptera</taxon>
        <taxon>Nematocera</taxon>
        <taxon>Chironomoidea</taxon>
        <taxon>Chironomidae</taxon>
        <taxon>Chironominae</taxon>
        <taxon>Chironomus</taxon>
    </lineage>
</organism>
<proteinExistence type="predicted"/>
<dbReference type="GO" id="GO:0031267">
    <property type="term" value="F:small GTPase binding"/>
    <property type="evidence" value="ECO:0007669"/>
    <property type="project" value="InterPro"/>
</dbReference>
<feature type="region of interest" description="Disordered" evidence="3">
    <location>
        <begin position="434"/>
        <end position="465"/>
    </location>
</feature>
<dbReference type="OrthoDB" id="10033734at2759"/>
<feature type="compositionally biased region" description="Basic and acidic residues" evidence="3">
    <location>
        <begin position="434"/>
        <end position="445"/>
    </location>
</feature>
<dbReference type="PROSITE" id="PS50238">
    <property type="entry name" value="RHOGAP"/>
    <property type="match status" value="1"/>
</dbReference>
<evidence type="ECO:0000256" key="2">
    <source>
        <dbReference type="SAM" id="Coils"/>
    </source>
</evidence>
<feature type="region of interest" description="Disordered" evidence="3">
    <location>
        <begin position="1"/>
        <end position="103"/>
    </location>
</feature>
<dbReference type="InterPro" id="IPR039767">
    <property type="entry name" value="RALBP1"/>
</dbReference>
<keyword evidence="1" id="KW-0343">GTPase activation</keyword>
<evidence type="ECO:0000256" key="1">
    <source>
        <dbReference type="ARBA" id="ARBA00022468"/>
    </source>
</evidence>
<feature type="domain" description="Rho-GAP" evidence="4">
    <location>
        <begin position="160"/>
        <end position="345"/>
    </location>
</feature>
<dbReference type="InterPro" id="IPR000198">
    <property type="entry name" value="RhoGAP_dom"/>
</dbReference>
<name>A0A9N9WSZ3_9DIPT</name>
<feature type="compositionally biased region" description="Basic and acidic residues" evidence="3">
    <location>
        <begin position="7"/>
        <end position="24"/>
    </location>
</feature>
<reference evidence="5" key="1">
    <citation type="submission" date="2022-01" db="EMBL/GenBank/DDBJ databases">
        <authorList>
            <person name="King R."/>
        </authorList>
    </citation>
    <scope>NUCLEOTIDE SEQUENCE</scope>
</reference>
<keyword evidence="6" id="KW-1185">Reference proteome</keyword>
<protein>
    <recommendedName>
        <fullName evidence="4">Rho-GAP domain-containing protein</fullName>
    </recommendedName>
</protein>
<evidence type="ECO:0000259" key="4">
    <source>
        <dbReference type="PROSITE" id="PS50238"/>
    </source>
</evidence>
<dbReference type="Gene3D" id="1.10.555.10">
    <property type="entry name" value="Rho GTPase activation protein"/>
    <property type="match status" value="1"/>
</dbReference>
<dbReference type="FunFam" id="1.20.58.90:FF:000001">
    <property type="entry name" value="ralA-binding protein 1"/>
    <property type="match status" value="1"/>
</dbReference>
<feature type="compositionally biased region" description="Basic and acidic residues" evidence="3">
    <location>
        <begin position="124"/>
        <end position="140"/>
    </location>
</feature>
<gene>
    <name evidence="5" type="ORF">CHIRRI_LOCUS7763</name>
</gene>
<dbReference type="InterPro" id="IPR049041">
    <property type="entry name" value="RalBP1-like_Ral-bd"/>
</dbReference>
<evidence type="ECO:0000256" key="3">
    <source>
        <dbReference type="SAM" id="MobiDB-lite"/>
    </source>
</evidence>
<dbReference type="GO" id="GO:0007264">
    <property type="term" value="P:small GTPase-mediated signal transduction"/>
    <property type="evidence" value="ECO:0007669"/>
    <property type="project" value="InterPro"/>
</dbReference>
<accession>A0A9N9WSZ3</accession>
<dbReference type="PANTHER" id="PTHR12783">
    <property type="entry name" value="RALA BINDING PROTEIN 1 RALBP1"/>
    <property type="match status" value="1"/>
</dbReference>
<evidence type="ECO:0000313" key="5">
    <source>
        <dbReference type="EMBL" id="CAG9804886.1"/>
    </source>
</evidence>
<dbReference type="Gene3D" id="1.20.58.90">
    <property type="match status" value="1"/>
</dbReference>
<reference evidence="5" key="2">
    <citation type="submission" date="2022-10" db="EMBL/GenBank/DDBJ databases">
        <authorList>
            <consortium name="ENA_rothamsted_submissions"/>
            <consortium name="culmorum"/>
            <person name="King R."/>
        </authorList>
    </citation>
    <scope>NUCLEOTIDE SEQUENCE</scope>
</reference>
<dbReference type="SUPFAM" id="SSF48350">
    <property type="entry name" value="GTPase activation domain, GAP"/>
    <property type="match status" value="1"/>
</dbReference>
<feature type="region of interest" description="Disordered" evidence="3">
    <location>
        <begin position="115"/>
        <end position="140"/>
    </location>
</feature>
<dbReference type="Pfam" id="PF20924">
    <property type="entry name" value="RLIP76_Ral-bd"/>
    <property type="match status" value="1"/>
</dbReference>
<dbReference type="InterPro" id="IPR008936">
    <property type="entry name" value="Rho_GTPase_activation_prot"/>
</dbReference>
<feature type="compositionally biased region" description="Basic and acidic residues" evidence="3">
    <location>
        <begin position="34"/>
        <end position="57"/>
    </location>
</feature>